<reference evidence="1" key="1">
    <citation type="submission" date="2022-11" db="EMBL/GenBank/DDBJ databases">
        <title>Hoeflea poritis sp. nov., isolated from scleractinian coral Porites lutea.</title>
        <authorList>
            <person name="Zhang G."/>
            <person name="Wei Q."/>
            <person name="Cai L."/>
        </authorList>
    </citation>
    <scope>NUCLEOTIDE SEQUENCE</scope>
    <source>
        <strain evidence="1">E7-10</strain>
    </source>
</reference>
<dbReference type="Proteomes" id="UP001148313">
    <property type="component" value="Unassembled WGS sequence"/>
</dbReference>
<keyword evidence="2" id="KW-1185">Reference proteome</keyword>
<dbReference type="SUPFAM" id="SSF55961">
    <property type="entry name" value="Bet v1-like"/>
    <property type="match status" value="1"/>
</dbReference>
<dbReference type="EMBL" id="JAPJZH010000002">
    <property type="protein sequence ID" value="MDA4844739.1"/>
    <property type="molecule type" value="Genomic_DNA"/>
</dbReference>
<comment type="caution">
    <text evidence="1">The sequence shown here is derived from an EMBL/GenBank/DDBJ whole genome shotgun (WGS) entry which is preliminary data.</text>
</comment>
<accession>A0ABT4VJ58</accession>
<dbReference type="InterPro" id="IPR023393">
    <property type="entry name" value="START-like_dom_sf"/>
</dbReference>
<gene>
    <name evidence="1" type="ORF">OOZ53_05220</name>
</gene>
<evidence type="ECO:0000313" key="1">
    <source>
        <dbReference type="EMBL" id="MDA4844739.1"/>
    </source>
</evidence>
<organism evidence="1 2">
    <name type="scientific">Hoeflea poritis</name>
    <dbReference type="NCBI Taxonomy" id="2993659"/>
    <lineage>
        <taxon>Bacteria</taxon>
        <taxon>Pseudomonadati</taxon>
        <taxon>Pseudomonadota</taxon>
        <taxon>Alphaproteobacteria</taxon>
        <taxon>Hyphomicrobiales</taxon>
        <taxon>Rhizobiaceae</taxon>
        <taxon>Hoeflea</taxon>
    </lineage>
</organism>
<dbReference type="CDD" id="cd08891">
    <property type="entry name" value="SRPBCC_CalC"/>
    <property type="match status" value="1"/>
</dbReference>
<sequence length="155" mass="17275">MVEPIRKLIVVPCDPQTAFSVFAERTADWWPLDKHSLTAGRTGNAAKSVTIEPGVGGRIIETSPDGEELHWGSIKVYEPGKVLCFSWHVAEPVDRATEVEIRFEELSPEQTQVTLEHRNWDVLGEAGEETRGHYNNGWVHVFEDCFGGACKMPAS</sequence>
<protein>
    <submittedName>
        <fullName evidence="1">SRPBCC family protein</fullName>
    </submittedName>
</protein>
<dbReference type="Gene3D" id="3.30.530.20">
    <property type="match status" value="1"/>
</dbReference>
<evidence type="ECO:0000313" key="2">
    <source>
        <dbReference type="Proteomes" id="UP001148313"/>
    </source>
</evidence>
<proteinExistence type="predicted"/>
<name>A0ABT4VJ58_9HYPH</name>
<dbReference type="RefSeq" id="WP_271088266.1">
    <property type="nucleotide sequence ID" value="NZ_JAPJZH010000002.1"/>
</dbReference>